<gene>
    <name evidence="4" type="primary">ERC1_2</name>
    <name evidence="4" type="ORF">LPJ61_000732</name>
</gene>
<protein>
    <submittedName>
        <fullName evidence="4">Ethionine resistance protein</fullName>
    </submittedName>
</protein>
<feature type="transmembrane region" description="Helical" evidence="3">
    <location>
        <begin position="123"/>
        <end position="145"/>
    </location>
</feature>
<dbReference type="EMBL" id="JANBOI010000041">
    <property type="protein sequence ID" value="KAJ1735102.1"/>
    <property type="molecule type" value="Genomic_DNA"/>
</dbReference>
<dbReference type="AlphaFoldDB" id="A0A9W7YJ33"/>
<evidence type="ECO:0000256" key="3">
    <source>
        <dbReference type="SAM" id="Phobius"/>
    </source>
</evidence>
<dbReference type="GO" id="GO:0015297">
    <property type="term" value="F:antiporter activity"/>
    <property type="evidence" value="ECO:0007669"/>
    <property type="project" value="InterPro"/>
</dbReference>
<keyword evidence="3" id="KW-1133">Transmembrane helix</keyword>
<keyword evidence="3" id="KW-0812">Transmembrane</keyword>
<feature type="transmembrane region" description="Helical" evidence="3">
    <location>
        <begin position="194"/>
        <end position="214"/>
    </location>
</feature>
<dbReference type="GO" id="GO:0016020">
    <property type="term" value="C:membrane"/>
    <property type="evidence" value="ECO:0007669"/>
    <property type="project" value="InterPro"/>
</dbReference>
<feature type="transmembrane region" description="Helical" evidence="3">
    <location>
        <begin position="343"/>
        <end position="367"/>
    </location>
</feature>
<evidence type="ECO:0000313" key="5">
    <source>
        <dbReference type="Proteomes" id="UP001143981"/>
    </source>
</evidence>
<sequence length="504" mass="53294">MPTRRPPAAAGEALPAPSGADSDDADLELDRLLLGANVQGEAASLLYSSLPVILSTTTQLLIMVPLMSAVGGLGRIALASMNLVSIYSGLAGMAPLSGLAMALDSLCSQAYTAASDRRLLGLYLQRVLVAVAVTLVAIYPLWWNAQPIYRHLGVPEEIAQATGRMLRLYFFGVAGMFVYECLKSYLFAQGIRRFAPLAQAICLPASWLCIWLFVSNPGTSMGFLGIPCVIIVTAAGFNLVTLVFISRVDGHQCWGGWSRAALVGLGPVFKLGAAGSAITFFESVSLHMIDIGVLFLDASSMAAQAILSTILTGAWFLGAGFAVATCNRVGNLLGAGQPNRALLAVYTALGLAVAVFVPLTVALAIHGRAVAGIFTSDPEVVDIICSHMAWPAMGSAVQGISMAASGVLRGQGRQALTARIRMAAFVCISVPMSALAVAVFRWGLAGLWFSYVAGALLAMCAQVYVVLATDWSKEMELCRRRLSDHDIAARSRELEDHETPRILP</sequence>
<evidence type="ECO:0000256" key="2">
    <source>
        <dbReference type="SAM" id="MobiDB-lite"/>
    </source>
</evidence>
<feature type="transmembrane region" description="Helical" evidence="3">
    <location>
        <begin position="84"/>
        <end position="103"/>
    </location>
</feature>
<feature type="compositionally biased region" description="Low complexity" evidence="2">
    <location>
        <begin position="1"/>
        <end position="20"/>
    </location>
</feature>
<dbReference type="Pfam" id="PF01554">
    <property type="entry name" value="MatE"/>
    <property type="match status" value="2"/>
</dbReference>
<dbReference type="GO" id="GO:0042910">
    <property type="term" value="F:xenobiotic transmembrane transporter activity"/>
    <property type="evidence" value="ECO:0007669"/>
    <property type="project" value="InterPro"/>
</dbReference>
<dbReference type="InterPro" id="IPR002528">
    <property type="entry name" value="MATE_fam"/>
</dbReference>
<dbReference type="Proteomes" id="UP001143981">
    <property type="component" value="Unassembled WGS sequence"/>
</dbReference>
<organism evidence="4 5">
    <name type="scientific">Coemansia biformis</name>
    <dbReference type="NCBI Taxonomy" id="1286918"/>
    <lineage>
        <taxon>Eukaryota</taxon>
        <taxon>Fungi</taxon>
        <taxon>Fungi incertae sedis</taxon>
        <taxon>Zoopagomycota</taxon>
        <taxon>Kickxellomycotina</taxon>
        <taxon>Kickxellomycetes</taxon>
        <taxon>Kickxellales</taxon>
        <taxon>Kickxellaceae</taxon>
        <taxon>Coemansia</taxon>
    </lineage>
</organism>
<evidence type="ECO:0000256" key="1">
    <source>
        <dbReference type="ARBA" id="ARBA00010199"/>
    </source>
</evidence>
<comment type="similarity">
    <text evidence="1">Belongs to the multi antimicrobial extrusion (MATE) (TC 2.A.66.1) family.</text>
</comment>
<feature type="transmembrane region" description="Helical" evidence="3">
    <location>
        <begin position="220"/>
        <end position="245"/>
    </location>
</feature>
<dbReference type="PANTHER" id="PTHR11206">
    <property type="entry name" value="MULTIDRUG RESISTANCE PROTEIN"/>
    <property type="match status" value="1"/>
</dbReference>
<accession>A0A9W7YJ33</accession>
<feature type="transmembrane region" description="Helical" evidence="3">
    <location>
        <begin position="387"/>
        <end position="408"/>
    </location>
</feature>
<keyword evidence="3" id="KW-0472">Membrane</keyword>
<feature type="transmembrane region" description="Helical" evidence="3">
    <location>
        <begin position="448"/>
        <end position="471"/>
    </location>
</feature>
<proteinExistence type="inferred from homology"/>
<name>A0A9W7YJ33_9FUNG</name>
<evidence type="ECO:0000313" key="4">
    <source>
        <dbReference type="EMBL" id="KAJ1735102.1"/>
    </source>
</evidence>
<feature type="transmembrane region" description="Helical" evidence="3">
    <location>
        <begin position="420"/>
        <end position="442"/>
    </location>
</feature>
<feature type="transmembrane region" description="Helical" evidence="3">
    <location>
        <begin position="301"/>
        <end position="323"/>
    </location>
</feature>
<feature type="region of interest" description="Disordered" evidence="2">
    <location>
        <begin position="1"/>
        <end position="22"/>
    </location>
</feature>
<dbReference type="OrthoDB" id="2126698at2759"/>
<keyword evidence="5" id="KW-1185">Reference proteome</keyword>
<comment type="caution">
    <text evidence="4">The sequence shown here is derived from an EMBL/GenBank/DDBJ whole genome shotgun (WGS) entry which is preliminary data.</text>
</comment>
<feature type="transmembrane region" description="Helical" evidence="3">
    <location>
        <begin position="257"/>
        <end position="281"/>
    </location>
</feature>
<reference evidence="4" key="1">
    <citation type="submission" date="2022-07" db="EMBL/GenBank/DDBJ databases">
        <title>Phylogenomic reconstructions and comparative analyses of Kickxellomycotina fungi.</title>
        <authorList>
            <person name="Reynolds N.K."/>
            <person name="Stajich J.E."/>
            <person name="Barry K."/>
            <person name="Grigoriev I.V."/>
            <person name="Crous P."/>
            <person name="Smith M.E."/>
        </authorList>
    </citation>
    <scope>NUCLEOTIDE SEQUENCE</scope>
    <source>
        <strain evidence="4">BCRC 34381</strain>
    </source>
</reference>
<feature type="transmembrane region" description="Helical" evidence="3">
    <location>
        <begin position="165"/>
        <end position="182"/>
    </location>
</feature>